<feature type="region of interest" description="Disordered" evidence="1">
    <location>
        <begin position="1"/>
        <end position="25"/>
    </location>
</feature>
<name>A0A9D2RFE3_9BURK</name>
<accession>A0A9D2RFE3</accession>
<comment type="caution">
    <text evidence="2">The sequence shown here is derived from an EMBL/GenBank/DDBJ whole genome shotgun (WGS) entry which is preliminary data.</text>
</comment>
<dbReference type="Gene3D" id="3.30.1130.10">
    <property type="match status" value="1"/>
</dbReference>
<organism evidence="2 3">
    <name type="scientific">Candidatus Paenalcaligenes intestinipullorum</name>
    <dbReference type="NCBI Taxonomy" id="2838718"/>
    <lineage>
        <taxon>Bacteria</taxon>
        <taxon>Pseudomonadati</taxon>
        <taxon>Pseudomonadota</taxon>
        <taxon>Betaproteobacteria</taxon>
        <taxon>Burkholderiales</taxon>
        <taxon>Alcaligenaceae</taxon>
        <taxon>Paenalcaligenes</taxon>
    </lineage>
</organism>
<evidence type="ECO:0000313" key="3">
    <source>
        <dbReference type="Proteomes" id="UP000823889"/>
    </source>
</evidence>
<gene>
    <name evidence="2" type="ORF">H9906_03460</name>
</gene>
<evidence type="ECO:0000256" key="1">
    <source>
        <dbReference type="SAM" id="MobiDB-lite"/>
    </source>
</evidence>
<proteinExistence type="predicted"/>
<protein>
    <submittedName>
        <fullName evidence="2">Uncharacterized protein</fullName>
    </submittedName>
</protein>
<evidence type="ECO:0000313" key="2">
    <source>
        <dbReference type="EMBL" id="HJD44068.1"/>
    </source>
</evidence>
<dbReference type="InterPro" id="IPR043133">
    <property type="entry name" value="GTP-CH-I_C/QueF"/>
</dbReference>
<reference evidence="2" key="1">
    <citation type="journal article" date="2021" name="PeerJ">
        <title>Extensive microbial diversity within the chicken gut microbiome revealed by metagenomics and culture.</title>
        <authorList>
            <person name="Gilroy R."/>
            <person name="Ravi A."/>
            <person name="Getino M."/>
            <person name="Pursley I."/>
            <person name="Horton D.L."/>
            <person name="Alikhan N.F."/>
            <person name="Baker D."/>
            <person name="Gharbi K."/>
            <person name="Hall N."/>
            <person name="Watson M."/>
            <person name="Adriaenssens E.M."/>
            <person name="Foster-Nyarko E."/>
            <person name="Jarju S."/>
            <person name="Secka A."/>
            <person name="Antonio M."/>
            <person name="Oren A."/>
            <person name="Chaudhuri R.R."/>
            <person name="La Ragione R."/>
            <person name="Hildebrand F."/>
            <person name="Pallen M.J."/>
        </authorList>
    </citation>
    <scope>NUCLEOTIDE SEQUENCE</scope>
    <source>
        <strain evidence="2">9264</strain>
    </source>
</reference>
<dbReference type="EMBL" id="DWUQ01000066">
    <property type="protein sequence ID" value="HJD44068.1"/>
    <property type="molecule type" value="Genomic_DNA"/>
</dbReference>
<dbReference type="Proteomes" id="UP000823889">
    <property type="component" value="Unassembled WGS sequence"/>
</dbReference>
<dbReference type="AlphaFoldDB" id="A0A9D2RFE3"/>
<sequence length="157" mass="17539">MTDVIRSVTDHTIAPTDAPSYTSPDTGAVLKAIHNPFPRMLTEQEHTIELPELCPASRNPSPGSSLRISYRSSQRFLEVFSLNTYIQAFVGHKLVRDVEQLTQSIARDCTLLLQEEVWVEGNFVLQGIQQRVRTRAQCTVATAQHYQATAAQQDVSV</sequence>
<reference evidence="2" key="2">
    <citation type="submission" date="2021-04" db="EMBL/GenBank/DDBJ databases">
        <authorList>
            <person name="Gilroy R."/>
        </authorList>
    </citation>
    <scope>NUCLEOTIDE SEQUENCE</scope>
    <source>
        <strain evidence="2">9264</strain>
    </source>
</reference>